<dbReference type="EMBL" id="BMYO01000008">
    <property type="protein sequence ID" value="GHD66916.1"/>
    <property type="molecule type" value="Genomic_DNA"/>
</dbReference>
<evidence type="ECO:0000313" key="9">
    <source>
        <dbReference type="Proteomes" id="UP000604737"/>
    </source>
</evidence>
<dbReference type="InterPro" id="IPR013324">
    <property type="entry name" value="RNA_pol_sigma_r3/r4-like"/>
</dbReference>
<dbReference type="InterPro" id="IPR013325">
    <property type="entry name" value="RNA_pol_sigma_r2"/>
</dbReference>
<dbReference type="PANTHER" id="PTHR43133">
    <property type="entry name" value="RNA POLYMERASE ECF-TYPE SIGMA FACTO"/>
    <property type="match status" value="1"/>
</dbReference>
<proteinExistence type="inferred from homology"/>
<dbReference type="InterPro" id="IPR039425">
    <property type="entry name" value="RNA_pol_sigma-70-like"/>
</dbReference>
<evidence type="ECO:0000259" key="6">
    <source>
        <dbReference type="Pfam" id="PF04542"/>
    </source>
</evidence>
<dbReference type="InterPro" id="IPR014289">
    <property type="entry name" value="RNA_pol_sigma-24-rel"/>
</dbReference>
<sequence>MKRSGEQDWTDETYLAGLRLALLRFARLQLRDAAAAEDAVQEALMAAWLQSGEFAGQSAHQTWVFGILRHKIVDTLRRRQRLVGLAELGAEADDEALDALLFNASGHWDKPAKPQAWPDPQTLLAQRQFWQLFEACLDHLPEQYARVFMAREFLGLEVAELCAEFEVSANHCSVLLYRARLRLRTCLSEKGLSAEDDHGQL</sequence>
<dbReference type="PANTHER" id="PTHR43133:SF8">
    <property type="entry name" value="RNA POLYMERASE SIGMA FACTOR HI_1459-RELATED"/>
    <property type="match status" value="1"/>
</dbReference>
<keyword evidence="3" id="KW-0731">Sigma factor</keyword>
<dbReference type="SUPFAM" id="SSF88946">
    <property type="entry name" value="Sigma2 domain of RNA polymerase sigma factors"/>
    <property type="match status" value="1"/>
</dbReference>
<evidence type="ECO:0000256" key="5">
    <source>
        <dbReference type="ARBA" id="ARBA00023163"/>
    </source>
</evidence>
<evidence type="ECO:0000313" key="8">
    <source>
        <dbReference type="EMBL" id="GHD66916.1"/>
    </source>
</evidence>
<name>A0ABQ3H2H6_9NEIS</name>
<dbReference type="InterPro" id="IPR007627">
    <property type="entry name" value="RNA_pol_sigma70_r2"/>
</dbReference>
<keyword evidence="4" id="KW-0238">DNA-binding</keyword>
<dbReference type="NCBIfam" id="TIGR02937">
    <property type="entry name" value="sigma70-ECF"/>
    <property type="match status" value="1"/>
</dbReference>
<dbReference type="Gene3D" id="1.10.10.10">
    <property type="entry name" value="Winged helix-like DNA-binding domain superfamily/Winged helix DNA-binding domain"/>
    <property type="match status" value="1"/>
</dbReference>
<feature type="domain" description="RNA polymerase sigma factor 70 region 4 type 2" evidence="7">
    <location>
        <begin position="132"/>
        <end position="183"/>
    </location>
</feature>
<protein>
    <submittedName>
        <fullName evidence="8">RNA polymerase sigma factor</fullName>
    </submittedName>
</protein>
<dbReference type="NCBIfam" id="TIGR02943">
    <property type="entry name" value="Sig70_famx1"/>
    <property type="match status" value="1"/>
</dbReference>
<keyword evidence="9" id="KW-1185">Reference proteome</keyword>
<gene>
    <name evidence="8" type="ORF">GCM10007350_29850</name>
</gene>
<evidence type="ECO:0000256" key="3">
    <source>
        <dbReference type="ARBA" id="ARBA00023082"/>
    </source>
</evidence>
<dbReference type="Pfam" id="PF08281">
    <property type="entry name" value="Sigma70_r4_2"/>
    <property type="match status" value="1"/>
</dbReference>
<accession>A0ABQ3H2H6</accession>
<reference evidence="9" key="1">
    <citation type="journal article" date="2019" name="Int. J. Syst. Evol. Microbiol.">
        <title>The Global Catalogue of Microorganisms (GCM) 10K type strain sequencing project: providing services to taxonomists for standard genome sequencing and annotation.</title>
        <authorList>
            <consortium name="The Broad Institute Genomics Platform"/>
            <consortium name="The Broad Institute Genome Sequencing Center for Infectious Disease"/>
            <person name="Wu L."/>
            <person name="Ma J."/>
        </authorList>
    </citation>
    <scope>NUCLEOTIDE SEQUENCE [LARGE SCALE GENOMIC DNA]</scope>
    <source>
        <strain evidence="9">KCTC 23701</strain>
    </source>
</reference>
<comment type="caution">
    <text evidence="8">The sequence shown here is derived from an EMBL/GenBank/DDBJ whole genome shotgun (WGS) entry which is preliminary data.</text>
</comment>
<keyword evidence="2" id="KW-0805">Transcription regulation</keyword>
<comment type="similarity">
    <text evidence="1">Belongs to the sigma-70 factor family. ECF subfamily.</text>
</comment>
<evidence type="ECO:0000256" key="1">
    <source>
        <dbReference type="ARBA" id="ARBA00010641"/>
    </source>
</evidence>
<feature type="domain" description="RNA polymerase sigma-70 region 2" evidence="6">
    <location>
        <begin position="21"/>
        <end position="81"/>
    </location>
</feature>
<evidence type="ECO:0000259" key="7">
    <source>
        <dbReference type="Pfam" id="PF08281"/>
    </source>
</evidence>
<dbReference type="SUPFAM" id="SSF88659">
    <property type="entry name" value="Sigma3 and sigma4 domains of RNA polymerase sigma factors"/>
    <property type="match status" value="1"/>
</dbReference>
<dbReference type="RefSeq" id="WP_229797611.1">
    <property type="nucleotide sequence ID" value="NZ_BMYO01000008.1"/>
</dbReference>
<dbReference type="Gene3D" id="1.10.1740.10">
    <property type="match status" value="1"/>
</dbReference>
<dbReference type="InterPro" id="IPR013249">
    <property type="entry name" value="RNA_pol_sigma70_r4_t2"/>
</dbReference>
<dbReference type="InterPro" id="IPR014284">
    <property type="entry name" value="RNA_pol_sigma-70_dom"/>
</dbReference>
<keyword evidence="5" id="KW-0804">Transcription</keyword>
<dbReference type="Pfam" id="PF04542">
    <property type="entry name" value="Sigma70_r2"/>
    <property type="match status" value="1"/>
</dbReference>
<evidence type="ECO:0000256" key="2">
    <source>
        <dbReference type="ARBA" id="ARBA00023015"/>
    </source>
</evidence>
<dbReference type="Proteomes" id="UP000604737">
    <property type="component" value="Unassembled WGS sequence"/>
</dbReference>
<evidence type="ECO:0000256" key="4">
    <source>
        <dbReference type="ARBA" id="ARBA00023125"/>
    </source>
</evidence>
<organism evidence="8 9">
    <name type="scientific">Jeongeupia chitinilytica</name>
    <dbReference type="NCBI Taxonomy" id="1041641"/>
    <lineage>
        <taxon>Bacteria</taxon>
        <taxon>Pseudomonadati</taxon>
        <taxon>Pseudomonadota</taxon>
        <taxon>Betaproteobacteria</taxon>
        <taxon>Neisseriales</taxon>
        <taxon>Chitinibacteraceae</taxon>
        <taxon>Jeongeupia</taxon>
    </lineage>
</organism>
<dbReference type="InterPro" id="IPR036388">
    <property type="entry name" value="WH-like_DNA-bd_sf"/>
</dbReference>